<dbReference type="PROSITE" id="PS00211">
    <property type="entry name" value="ABC_TRANSPORTER_1"/>
    <property type="match status" value="1"/>
</dbReference>
<gene>
    <name evidence="9 11" type="primary">lolD</name>
    <name evidence="11" type="ORF">ERCISPPS3390_533</name>
</gene>
<keyword evidence="4 9" id="KW-0997">Cell inner membrane</keyword>
<dbReference type="FunFam" id="3.40.50.300:FF:000230">
    <property type="entry name" value="Lipoprotein-releasing system ATP-binding protein LolD"/>
    <property type="match status" value="1"/>
</dbReference>
<evidence type="ECO:0000256" key="9">
    <source>
        <dbReference type="RuleBase" id="RU367068"/>
    </source>
</evidence>
<dbReference type="AlphaFoldDB" id="A0A451D4S9"/>
<dbReference type="SMART" id="SM00382">
    <property type="entry name" value="AAA"/>
    <property type="match status" value="1"/>
</dbReference>
<evidence type="ECO:0000256" key="6">
    <source>
        <dbReference type="ARBA" id="ARBA00022840"/>
    </source>
</evidence>
<dbReference type="PANTHER" id="PTHR24220:SF689">
    <property type="entry name" value="LIPOPROTEIN-RELEASING SYSTEM ATP-BINDING PROTEIN LOLD"/>
    <property type="match status" value="1"/>
</dbReference>
<dbReference type="RefSeq" id="WP_197095271.1">
    <property type="nucleotide sequence ID" value="NZ_LR217705.1"/>
</dbReference>
<keyword evidence="11" id="KW-0378">Hydrolase</keyword>
<comment type="similarity">
    <text evidence="9">Belongs to the ABC transporter superfamily. Lipoprotein translocase (TC 3.A.1.125) family.</text>
</comment>
<dbReference type="EC" id="7.6.2.-" evidence="9"/>
<evidence type="ECO:0000256" key="8">
    <source>
        <dbReference type="ARBA" id="ARBA00023136"/>
    </source>
</evidence>
<dbReference type="GO" id="GO:0022857">
    <property type="term" value="F:transmembrane transporter activity"/>
    <property type="evidence" value="ECO:0007669"/>
    <property type="project" value="TreeGrafter"/>
</dbReference>
<dbReference type="NCBIfam" id="NF008639">
    <property type="entry name" value="PRK11629.1"/>
    <property type="match status" value="1"/>
</dbReference>
<comment type="subunit">
    <text evidence="9">The complex is composed of two ATP-binding proteins (LolD) and two transmembrane proteins (LolC and LolE).</text>
</comment>
<reference evidence="11 12" key="1">
    <citation type="submission" date="2019-02" db="EMBL/GenBank/DDBJ databases">
        <authorList>
            <person name="Manzano-Marin A."/>
            <person name="Manzano-Marin A."/>
        </authorList>
    </citation>
    <scope>NUCLEOTIDE SEQUENCE [LARGE SCALE GENOMIC DNA]</scope>
    <source>
        <strain evidence="11 12">ErCisplendens/pseudotsugae</strain>
    </source>
</reference>
<feature type="domain" description="ABC transporter" evidence="10">
    <location>
        <begin position="7"/>
        <end position="233"/>
    </location>
</feature>
<comment type="similarity">
    <text evidence="1">Belongs to the ABC transporter superfamily. Drug exporter-2 (TC 3.A.1.117) family.</text>
</comment>
<keyword evidence="11" id="KW-0449">Lipoprotein</keyword>
<dbReference type="PANTHER" id="PTHR24220">
    <property type="entry name" value="IMPORT ATP-BINDING PROTEIN"/>
    <property type="match status" value="1"/>
</dbReference>
<accession>A0A451D4S9</accession>
<keyword evidence="7 9" id="KW-1278">Translocase</keyword>
<proteinExistence type="inferred from homology"/>
<keyword evidence="3 9" id="KW-1003">Cell membrane</keyword>
<keyword evidence="8 9" id="KW-0472">Membrane</keyword>
<comment type="function">
    <text evidence="9">Part of the ABC transporter complex LolCDE involved in the translocation of mature outer membrane-directed lipoproteins, from the inner membrane to the periplasmic chaperone, LolA. Responsible for the formation of the LolA-lipoprotein complex in an ATP-dependent manner.</text>
</comment>
<evidence type="ECO:0000256" key="7">
    <source>
        <dbReference type="ARBA" id="ARBA00022967"/>
    </source>
</evidence>
<comment type="subcellular location">
    <subcellularLocation>
        <location evidence="9">Cell inner membrane</location>
        <topology evidence="9">Peripheral membrane protein</topology>
    </subcellularLocation>
</comment>
<dbReference type="Pfam" id="PF00005">
    <property type="entry name" value="ABC_tran"/>
    <property type="match status" value="1"/>
</dbReference>
<evidence type="ECO:0000256" key="2">
    <source>
        <dbReference type="ARBA" id="ARBA00022448"/>
    </source>
</evidence>
<protein>
    <recommendedName>
        <fullName evidence="9">Lipoprotein-releasing system ATP-binding protein LolD</fullName>
        <ecNumber evidence="9">7.6.2.-</ecNumber>
    </recommendedName>
</protein>
<sequence>MTKKILLQCENLCKSYQEGNVKTDVLRNISFQVQEGDMIAIIGSSGSGKSTLMHLLGGLDAPTTGDVFFKGKSLNVMSSREKSVLRNRDLGFVYQFHHLLPDFNALENVSMPLLIAKIATKKAKIQSVEMLKLLGLEHKALCRPSQLSGGERQRVAIARALVNNPHIVLADEPTGNLDERNTDILLRLLTQINQKHGTAFVVVTHDLNLAKNLPRNLEIYHGHLFEKNISGKSQ</sequence>
<dbReference type="Proteomes" id="UP000294338">
    <property type="component" value="Chromosome 1"/>
</dbReference>
<dbReference type="NCBIfam" id="TIGR02211">
    <property type="entry name" value="LolD_lipo_ex"/>
    <property type="match status" value="1"/>
</dbReference>
<evidence type="ECO:0000256" key="1">
    <source>
        <dbReference type="ARBA" id="ARBA00006526"/>
    </source>
</evidence>
<dbReference type="InterPro" id="IPR011924">
    <property type="entry name" value="LolD_lipo_ATP-bd"/>
</dbReference>
<name>A0A451D4S9_9GAMM</name>
<dbReference type="InterPro" id="IPR017911">
    <property type="entry name" value="MacB-like_ATP-bd"/>
</dbReference>
<dbReference type="EMBL" id="LR217705">
    <property type="protein sequence ID" value="VFP80653.1"/>
    <property type="molecule type" value="Genomic_DNA"/>
</dbReference>
<evidence type="ECO:0000256" key="4">
    <source>
        <dbReference type="ARBA" id="ARBA00022519"/>
    </source>
</evidence>
<evidence type="ECO:0000313" key="12">
    <source>
        <dbReference type="Proteomes" id="UP000294338"/>
    </source>
</evidence>
<evidence type="ECO:0000313" key="11">
    <source>
        <dbReference type="EMBL" id="VFP80653.1"/>
    </source>
</evidence>
<dbReference type="PROSITE" id="PS50893">
    <property type="entry name" value="ABC_TRANSPORTER_2"/>
    <property type="match status" value="1"/>
</dbReference>
<evidence type="ECO:0000259" key="10">
    <source>
        <dbReference type="PROSITE" id="PS50893"/>
    </source>
</evidence>
<evidence type="ECO:0000256" key="3">
    <source>
        <dbReference type="ARBA" id="ARBA00022475"/>
    </source>
</evidence>
<dbReference type="CDD" id="cd03255">
    <property type="entry name" value="ABC_MJ0796_LolCDE_FtsE"/>
    <property type="match status" value="1"/>
</dbReference>
<dbReference type="InterPro" id="IPR003439">
    <property type="entry name" value="ABC_transporter-like_ATP-bd"/>
</dbReference>
<dbReference type="GO" id="GO:0005524">
    <property type="term" value="F:ATP binding"/>
    <property type="evidence" value="ECO:0007669"/>
    <property type="project" value="UniProtKB-UniRule"/>
</dbReference>
<dbReference type="GO" id="GO:0016887">
    <property type="term" value="F:ATP hydrolysis activity"/>
    <property type="evidence" value="ECO:0007669"/>
    <property type="project" value="InterPro"/>
</dbReference>
<keyword evidence="2 9" id="KW-0813">Transport</keyword>
<keyword evidence="6 9" id="KW-0067">ATP-binding</keyword>
<organism evidence="11 12">
    <name type="scientific">Candidatus Erwinia haradaeae</name>
    <dbReference type="NCBI Taxonomy" id="1922217"/>
    <lineage>
        <taxon>Bacteria</taxon>
        <taxon>Pseudomonadati</taxon>
        <taxon>Pseudomonadota</taxon>
        <taxon>Gammaproteobacteria</taxon>
        <taxon>Enterobacterales</taxon>
        <taxon>Erwiniaceae</taxon>
        <taxon>Erwinia</taxon>
    </lineage>
</organism>
<dbReference type="InterPro" id="IPR017871">
    <property type="entry name" value="ABC_transporter-like_CS"/>
</dbReference>
<keyword evidence="5 9" id="KW-0547">Nucleotide-binding</keyword>
<dbReference type="InterPro" id="IPR027417">
    <property type="entry name" value="P-loop_NTPase"/>
</dbReference>
<dbReference type="GO" id="GO:0005886">
    <property type="term" value="C:plasma membrane"/>
    <property type="evidence" value="ECO:0007669"/>
    <property type="project" value="UniProtKB-SubCell"/>
</dbReference>
<dbReference type="GO" id="GO:0089705">
    <property type="term" value="P:protein localization to outer membrane"/>
    <property type="evidence" value="ECO:0007669"/>
    <property type="project" value="TreeGrafter"/>
</dbReference>
<dbReference type="InterPro" id="IPR015854">
    <property type="entry name" value="ABC_transpr_LolD-like"/>
</dbReference>
<dbReference type="InterPro" id="IPR003593">
    <property type="entry name" value="AAA+_ATPase"/>
</dbReference>
<dbReference type="SUPFAM" id="SSF52540">
    <property type="entry name" value="P-loop containing nucleoside triphosphate hydrolases"/>
    <property type="match status" value="1"/>
</dbReference>
<dbReference type="GO" id="GO:0044874">
    <property type="term" value="P:lipoprotein localization to outer membrane"/>
    <property type="evidence" value="ECO:0007669"/>
    <property type="project" value="UniProtKB-ARBA"/>
</dbReference>
<dbReference type="Gene3D" id="3.40.50.300">
    <property type="entry name" value="P-loop containing nucleotide triphosphate hydrolases"/>
    <property type="match status" value="1"/>
</dbReference>
<evidence type="ECO:0000256" key="5">
    <source>
        <dbReference type="ARBA" id="ARBA00022741"/>
    </source>
</evidence>